<dbReference type="SUPFAM" id="SSF88713">
    <property type="entry name" value="Glycoside hydrolase/deacetylase"/>
    <property type="match status" value="1"/>
</dbReference>
<dbReference type="Proteomes" id="UP000019141">
    <property type="component" value="Unassembled WGS sequence"/>
</dbReference>
<dbReference type="EMBL" id="AZHW01000823">
    <property type="protein sequence ID" value="ETW96187.1"/>
    <property type="molecule type" value="Genomic_DNA"/>
</dbReference>
<dbReference type="Gene3D" id="3.20.20.370">
    <property type="entry name" value="Glycoside hydrolase/deacetylase"/>
    <property type="match status" value="1"/>
</dbReference>
<evidence type="ECO:0000313" key="3">
    <source>
        <dbReference type="Proteomes" id="UP000019141"/>
    </source>
</evidence>
<gene>
    <name evidence="2" type="ORF">ETSY1_27630</name>
</gene>
<dbReference type="InterPro" id="IPR002509">
    <property type="entry name" value="NODB_dom"/>
</dbReference>
<proteinExistence type="predicted"/>
<dbReference type="PROSITE" id="PS51677">
    <property type="entry name" value="NODB"/>
    <property type="match status" value="1"/>
</dbReference>
<dbReference type="HOGENOM" id="CLU_029940_1_0_7"/>
<dbReference type="PANTHER" id="PTHR47561:SF1">
    <property type="entry name" value="POLYSACCHARIDE DEACETYLASE FAMILY PROTEIN (AFU_ORTHOLOGUE AFUA_6G05030)"/>
    <property type="match status" value="1"/>
</dbReference>
<dbReference type="PANTHER" id="PTHR47561">
    <property type="entry name" value="POLYSACCHARIDE DEACETYLASE FAMILY PROTEIN (AFU_ORTHOLOGUE AFUA_6G05030)"/>
    <property type="match status" value="1"/>
</dbReference>
<dbReference type="CDD" id="cd10938">
    <property type="entry name" value="CE4_HpPgdA_like"/>
    <property type="match status" value="1"/>
</dbReference>
<dbReference type="PATRIC" id="fig|1429438.4.peg.5269"/>
<comment type="caution">
    <text evidence="2">The sequence shown here is derived from an EMBL/GenBank/DDBJ whole genome shotgun (WGS) entry which is preliminary data.</text>
</comment>
<accession>W4LDW5</accession>
<dbReference type="GO" id="GO:0005975">
    <property type="term" value="P:carbohydrate metabolic process"/>
    <property type="evidence" value="ECO:0007669"/>
    <property type="project" value="InterPro"/>
</dbReference>
<organism evidence="2 3">
    <name type="scientific">Entotheonella factor</name>
    <dbReference type="NCBI Taxonomy" id="1429438"/>
    <lineage>
        <taxon>Bacteria</taxon>
        <taxon>Pseudomonadati</taxon>
        <taxon>Nitrospinota/Tectimicrobiota group</taxon>
        <taxon>Candidatus Tectimicrobiota</taxon>
        <taxon>Candidatus Entotheonellia</taxon>
        <taxon>Candidatus Entotheonellales</taxon>
        <taxon>Candidatus Entotheonellaceae</taxon>
        <taxon>Candidatus Entotheonella</taxon>
    </lineage>
</organism>
<dbReference type="InterPro" id="IPR037950">
    <property type="entry name" value="PgdA-like"/>
</dbReference>
<feature type="domain" description="NodB homology" evidence="1">
    <location>
        <begin position="26"/>
        <end position="258"/>
    </location>
</feature>
<keyword evidence="3" id="KW-1185">Reference proteome</keyword>
<dbReference type="InterPro" id="IPR011330">
    <property type="entry name" value="Glyco_hydro/deAcase_b/a-brl"/>
</dbReference>
<dbReference type="AlphaFoldDB" id="W4LDW5"/>
<dbReference type="Pfam" id="PF01522">
    <property type="entry name" value="Polysacc_deac_1"/>
    <property type="match status" value="1"/>
</dbReference>
<reference evidence="2 3" key="1">
    <citation type="journal article" date="2014" name="Nature">
        <title>An environmental bacterial taxon with a large and distinct metabolic repertoire.</title>
        <authorList>
            <person name="Wilson M.C."/>
            <person name="Mori T."/>
            <person name="Ruckert C."/>
            <person name="Uria A.R."/>
            <person name="Helf M.J."/>
            <person name="Takada K."/>
            <person name="Gernert C."/>
            <person name="Steffens U.A."/>
            <person name="Heycke N."/>
            <person name="Schmitt S."/>
            <person name="Rinke C."/>
            <person name="Helfrich E.J."/>
            <person name="Brachmann A.O."/>
            <person name="Gurgui C."/>
            <person name="Wakimoto T."/>
            <person name="Kracht M."/>
            <person name="Crusemann M."/>
            <person name="Hentschel U."/>
            <person name="Abe I."/>
            <person name="Matsunaga S."/>
            <person name="Kalinowski J."/>
            <person name="Takeyama H."/>
            <person name="Piel J."/>
        </authorList>
    </citation>
    <scope>NUCLEOTIDE SEQUENCE [LARGE SCALE GENOMIC DNA]</scope>
    <source>
        <strain evidence="3">TSY1</strain>
    </source>
</reference>
<sequence length="280" mass="31559">MSRHIVCMTYDFDALSIPIARGMTTPTALSRGEFGLVGAERILGLLQREAIPSTWFIPGHTIESFPSACEAIVAAGHEIGHHGWTHRHPANLTAEEEVEELRRANDAIEKLSGQRARGYRSPAWNLSDRTLGLLIEHDFRYDSSMMGHDYLPYWVRQGDRAELLEPAVFGEPTSLLEMPISWSLDDFPHFEFPESRTGLQTGSGVLENWTADFDYMRDHYDWGVIIYTFHPFVSGRGHRMILMARLISHLKACGAIFMTMEQAAEEARVRLEGDDGGKAP</sequence>
<dbReference type="GO" id="GO:0016810">
    <property type="term" value="F:hydrolase activity, acting on carbon-nitrogen (but not peptide) bonds"/>
    <property type="evidence" value="ECO:0007669"/>
    <property type="project" value="InterPro"/>
</dbReference>
<name>W4LDW5_ENTF1</name>
<protein>
    <submittedName>
        <fullName evidence="2">Polysaccharide deacetylase</fullName>
    </submittedName>
</protein>
<evidence type="ECO:0000259" key="1">
    <source>
        <dbReference type="PROSITE" id="PS51677"/>
    </source>
</evidence>
<evidence type="ECO:0000313" key="2">
    <source>
        <dbReference type="EMBL" id="ETW96187.1"/>
    </source>
</evidence>